<evidence type="ECO:0000313" key="13">
    <source>
        <dbReference type="EMBL" id="CUT05542.1"/>
    </source>
</evidence>
<keyword evidence="5" id="KW-1003">Cell membrane</keyword>
<keyword evidence="6 11" id="KW-0812">Transmembrane</keyword>
<dbReference type="GO" id="GO:0005886">
    <property type="term" value="C:plasma membrane"/>
    <property type="evidence" value="ECO:0007669"/>
    <property type="project" value="UniProtKB-SubCell"/>
</dbReference>
<dbReference type="EMBL" id="CZVU01000125">
    <property type="protein sequence ID" value="CUT05542.1"/>
    <property type="molecule type" value="Genomic_DNA"/>
</dbReference>
<evidence type="ECO:0000256" key="1">
    <source>
        <dbReference type="ARBA" id="ARBA00004162"/>
    </source>
</evidence>
<dbReference type="GO" id="GO:0015031">
    <property type="term" value="P:protein transport"/>
    <property type="evidence" value="ECO:0007669"/>
    <property type="project" value="UniProtKB-KW"/>
</dbReference>
<keyword evidence="10 11" id="KW-0472">Membrane</keyword>
<evidence type="ECO:0000256" key="5">
    <source>
        <dbReference type="ARBA" id="ARBA00022475"/>
    </source>
</evidence>
<evidence type="ECO:0000256" key="8">
    <source>
        <dbReference type="ARBA" id="ARBA00022989"/>
    </source>
</evidence>
<keyword evidence="7" id="KW-0653">Protein transport</keyword>
<keyword evidence="14" id="KW-1185">Reference proteome</keyword>
<dbReference type="Proteomes" id="UP000243065">
    <property type="component" value="Unassembled WGS sequence"/>
</dbReference>
<evidence type="ECO:0000256" key="11">
    <source>
        <dbReference type="SAM" id="Phobius"/>
    </source>
</evidence>
<protein>
    <recommendedName>
        <fullName evidence="3">Sec translocon accessory complex subunit YajC</fullName>
    </recommendedName>
</protein>
<dbReference type="OrthoDB" id="9800132at2"/>
<evidence type="ECO:0000313" key="15">
    <source>
        <dbReference type="Proteomes" id="UP000243105"/>
    </source>
</evidence>
<dbReference type="PANTHER" id="PTHR33909">
    <property type="entry name" value="SEC TRANSLOCON ACCESSORY COMPLEX SUBUNIT YAJC"/>
    <property type="match status" value="1"/>
</dbReference>
<evidence type="ECO:0000256" key="9">
    <source>
        <dbReference type="ARBA" id="ARBA00023010"/>
    </source>
</evidence>
<dbReference type="RefSeq" id="WP_072150952.1">
    <property type="nucleotide sequence ID" value="NZ_CZVH01000016.1"/>
</dbReference>
<dbReference type="InterPro" id="IPR003849">
    <property type="entry name" value="Preprotein_translocase_YajC"/>
</dbReference>
<keyword evidence="8 11" id="KW-1133">Transmembrane helix</keyword>
<evidence type="ECO:0000256" key="7">
    <source>
        <dbReference type="ARBA" id="ARBA00022927"/>
    </source>
</evidence>
<dbReference type="Proteomes" id="UP000243105">
    <property type="component" value="Unassembled WGS sequence"/>
</dbReference>
<evidence type="ECO:0000256" key="6">
    <source>
        <dbReference type="ARBA" id="ARBA00022692"/>
    </source>
</evidence>
<evidence type="ECO:0000256" key="3">
    <source>
        <dbReference type="ARBA" id="ARBA00014962"/>
    </source>
</evidence>
<name>A0A656D882_KRYT1</name>
<dbReference type="PANTHER" id="PTHR33909:SF1">
    <property type="entry name" value="SEC TRANSLOCON ACCESSORY COMPLEX SUBUNIT YAJC"/>
    <property type="match status" value="1"/>
</dbReference>
<dbReference type="EMBL" id="CZVV01000035">
    <property type="protein sequence ID" value="CUT00207.1"/>
    <property type="molecule type" value="Genomic_DNA"/>
</dbReference>
<organism evidence="13 14">
    <name type="scientific">Kryptobacter tengchongensis</name>
    <dbReference type="NCBI Taxonomy" id="1643429"/>
    <lineage>
        <taxon>Bacteria</taxon>
        <taxon>Pseudomonadati</taxon>
        <taxon>Candidatus Kryptoniota</taxon>
        <taxon>Candidatus Kryptobacter</taxon>
    </lineage>
</organism>
<accession>A0A656D882</accession>
<feature type="transmembrane region" description="Helical" evidence="11">
    <location>
        <begin position="12"/>
        <end position="33"/>
    </location>
</feature>
<evidence type="ECO:0000256" key="2">
    <source>
        <dbReference type="ARBA" id="ARBA00006742"/>
    </source>
</evidence>
<evidence type="ECO:0000256" key="4">
    <source>
        <dbReference type="ARBA" id="ARBA00022448"/>
    </source>
</evidence>
<evidence type="ECO:0000313" key="12">
    <source>
        <dbReference type="EMBL" id="CUT00207.1"/>
    </source>
</evidence>
<dbReference type="AlphaFoldDB" id="A0A656D882"/>
<proteinExistence type="inferred from homology"/>
<evidence type="ECO:0000313" key="14">
    <source>
        <dbReference type="Proteomes" id="UP000243065"/>
    </source>
</evidence>
<comment type="similarity">
    <text evidence="2">Belongs to the YajC family.</text>
</comment>
<keyword evidence="4" id="KW-0813">Transport</keyword>
<keyword evidence="9" id="KW-0811">Translocation</keyword>
<gene>
    <name evidence="13" type="ORF">JGI24_01704</name>
    <name evidence="12" type="ORF">JGI25_00699</name>
</gene>
<dbReference type="PRINTS" id="PR01853">
    <property type="entry name" value="YAJCTRNLCASE"/>
</dbReference>
<sequence>MILLFQAQPDATSSLISTIIMFLAIFLIFYFLIIRPQQKRAKEHQKLISSLKKGDKVITSSGIHGKVVGLDDKTVLIEVDDGVKIKFEKAAIAVVTREGQG</sequence>
<comment type="subcellular location">
    <subcellularLocation>
        <location evidence="1">Cell membrane</location>
        <topology evidence="1">Single-pass membrane protein</topology>
    </subcellularLocation>
</comment>
<dbReference type="NCBIfam" id="TIGR00739">
    <property type="entry name" value="yajC"/>
    <property type="match status" value="1"/>
</dbReference>
<reference evidence="14 15" key="1">
    <citation type="submission" date="2015-11" db="EMBL/GenBank/DDBJ databases">
        <authorList>
            <person name="Varghese N."/>
        </authorList>
    </citation>
    <scope>NUCLEOTIDE SEQUENCE [LARGE SCALE GENOMIC DNA]</scope>
    <source>
        <strain evidence="13 14">JGI-24</strain>
        <strain evidence="12 15">JGI-25</strain>
    </source>
</reference>
<evidence type="ECO:0000256" key="10">
    <source>
        <dbReference type="ARBA" id="ARBA00023136"/>
    </source>
</evidence>
<dbReference type="Pfam" id="PF02699">
    <property type="entry name" value="YajC"/>
    <property type="match status" value="1"/>
</dbReference>
<dbReference type="SMART" id="SM01323">
    <property type="entry name" value="YajC"/>
    <property type="match status" value="1"/>
</dbReference>